<dbReference type="STRING" id="1555241.A0A4P9XE66"/>
<dbReference type="InterPro" id="IPR016534">
    <property type="entry name" value="VPS16"/>
</dbReference>
<dbReference type="PIRSF" id="PIRSF007949">
    <property type="entry name" value="VPS16"/>
    <property type="match status" value="1"/>
</dbReference>
<dbReference type="PANTHER" id="PTHR12811">
    <property type="entry name" value="VACUOLAR PROTEIN SORTING VPS16"/>
    <property type="match status" value="1"/>
</dbReference>
<dbReference type="GO" id="GO:0042144">
    <property type="term" value="P:vacuole fusion, non-autophagic"/>
    <property type="evidence" value="ECO:0007669"/>
    <property type="project" value="TreeGrafter"/>
</dbReference>
<evidence type="ECO:0000259" key="2">
    <source>
        <dbReference type="Pfam" id="PF04841"/>
    </source>
</evidence>
<dbReference type="PANTHER" id="PTHR12811:SF0">
    <property type="entry name" value="VACUOLAR PROTEIN SORTING-ASSOCIATED PROTEIN 16 HOMOLOG"/>
    <property type="match status" value="1"/>
</dbReference>
<dbReference type="InterPro" id="IPR006926">
    <property type="entry name" value="Vps16_N"/>
</dbReference>
<name>A0A4P9XE66_9FUNG</name>
<dbReference type="GO" id="GO:0030897">
    <property type="term" value="C:HOPS complex"/>
    <property type="evidence" value="ECO:0007669"/>
    <property type="project" value="TreeGrafter"/>
</dbReference>
<feature type="region of interest" description="Disordered" evidence="1">
    <location>
        <begin position="235"/>
        <end position="264"/>
    </location>
</feature>
<organism evidence="3 4">
    <name type="scientific">Caulochytrium protostelioides</name>
    <dbReference type="NCBI Taxonomy" id="1555241"/>
    <lineage>
        <taxon>Eukaryota</taxon>
        <taxon>Fungi</taxon>
        <taxon>Fungi incertae sedis</taxon>
        <taxon>Chytridiomycota</taxon>
        <taxon>Chytridiomycota incertae sedis</taxon>
        <taxon>Chytridiomycetes</taxon>
        <taxon>Caulochytriales</taxon>
        <taxon>Caulochytriaceae</taxon>
        <taxon>Caulochytrium</taxon>
    </lineage>
</organism>
<evidence type="ECO:0000256" key="1">
    <source>
        <dbReference type="SAM" id="MobiDB-lite"/>
    </source>
</evidence>
<dbReference type="GO" id="GO:0003779">
    <property type="term" value="F:actin binding"/>
    <property type="evidence" value="ECO:0007669"/>
    <property type="project" value="TreeGrafter"/>
</dbReference>
<reference evidence="4" key="1">
    <citation type="journal article" date="2018" name="Nat. Microbiol.">
        <title>Leveraging single-cell genomics to expand the fungal tree of life.</title>
        <authorList>
            <person name="Ahrendt S.R."/>
            <person name="Quandt C.A."/>
            <person name="Ciobanu D."/>
            <person name="Clum A."/>
            <person name="Salamov A."/>
            <person name="Andreopoulos B."/>
            <person name="Cheng J.F."/>
            <person name="Woyke T."/>
            <person name="Pelin A."/>
            <person name="Henrissat B."/>
            <person name="Reynolds N.K."/>
            <person name="Benny G.L."/>
            <person name="Smith M.E."/>
            <person name="James T.Y."/>
            <person name="Grigoriev I.V."/>
        </authorList>
    </citation>
    <scope>NUCLEOTIDE SEQUENCE [LARGE SCALE GENOMIC DNA]</scope>
    <source>
        <strain evidence="4">ATCC 52028</strain>
    </source>
</reference>
<dbReference type="InterPro" id="IPR015943">
    <property type="entry name" value="WD40/YVTN_repeat-like_dom_sf"/>
</dbReference>
<sequence>MATPYPARDDWRLLQNRFYRLQHGFAMQWPTTSLARHPLALAPAGGPIAVHLQAHAADAAAGTDRDIIGLYRGNGQPLGRFSLPMASAPLHAFAWIAADHLLCVLRDGECRLYALSGAMFAYHLWPPAPGRRVVHAAFWPRGVIVVTSDHHVLSASFEGPYAPSAAAPTSELDLDSGDSGGGSVIAGLSAADAALTALPDYVTFDREEIDGFTDPEAVFQERRWRVERLADTALLPPGANGGGSGGASAHASPSSAHASPPRLPTALDVVPPAVSPTGHVHAVVADARGGLHVLNARRGRVYHPNAPDTVDVHALAVSPSGQFLAVYQTDRASGAGRLQVVRATDGAAVLMAFDPQTAAVPRQLAWCGADAVALLWPDGLVVVGPHGDGLTFAVPGLARCATDVDGLRVISAAAAAFVARVPDAVVDVCGVGSTHPGALLLDAYVQFADADAASTSMAPAASHGPAAVDSADAGAAAATNTIRHLAQADLVQAVMSCIEAAGHETDPDAQKQLLKAAAFGKLFIKASFLADAADAPATATATEARARDAAVIACSNRFARMNQVLRVLNTLRAPHVGYAVTLSQYMARGGAADVVRRLVHAGQYLAAWRIMDWMHLDAMSGFVLLHWVQQAVKRSYENDAGGRRALVAHLQRQLQSRDRAGAGAAGADVMARMAAAAYASANPQLALELVRATPLGYQLAAPVMLLLDLHEPQLALLTALASGNTDLVQTVLRAVAQSLVQVKSAGERQRLVDLLKDVPLAAMHYVAMLSPTADAAPSAHTLEAPSAVTPTDAQGTVRDQLLDFFKKLDLPLEQGLLLLRDLPTASAIDAGDSALAGSQAYVEARMRVVMAARLAFKAVPRTPGPGSHGLAALHRAADAELRASSIERSLLKLQEQYVREVGETTLLTGVAVPDRAPAAAPVMGSSACDLVVACWRAARPKLAAEVAKACKMDEFQQFWCHVRALISLRDIKALDRLVNGSDYRSSLPGITECLMAAGFLDDASRYLRAATNTPSSQPSVAVLQEALRAAKRAATAAPPTAANR</sequence>
<dbReference type="GO" id="GO:0005768">
    <property type="term" value="C:endosome"/>
    <property type="evidence" value="ECO:0007669"/>
    <property type="project" value="TreeGrafter"/>
</dbReference>
<dbReference type="OrthoDB" id="1792at2759"/>
<dbReference type="SUPFAM" id="SSF82171">
    <property type="entry name" value="DPP6 N-terminal domain-like"/>
    <property type="match status" value="1"/>
</dbReference>
<dbReference type="GO" id="GO:0016197">
    <property type="term" value="P:endosomal transport"/>
    <property type="evidence" value="ECO:0007669"/>
    <property type="project" value="TreeGrafter"/>
</dbReference>
<evidence type="ECO:0000313" key="4">
    <source>
        <dbReference type="Proteomes" id="UP000274922"/>
    </source>
</evidence>
<feature type="domain" description="Vps16 N-terminal" evidence="2">
    <location>
        <begin position="312"/>
        <end position="525"/>
    </location>
</feature>
<keyword evidence="4" id="KW-1185">Reference proteome</keyword>
<proteinExistence type="predicted"/>
<dbReference type="Proteomes" id="UP000274922">
    <property type="component" value="Unassembled WGS sequence"/>
</dbReference>
<dbReference type="Gene3D" id="2.130.10.10">
    <property type="entry name" value="YVTN repeat-like/Quinoprotein amine dehydrogenase"/>
    <property type="match status" value="1"/>
</dbReference>
<feature type="compositionally biased region" description="Low complexity" evidence="1">
    <location>
        <begin position="247"/>
        <end position="260"/>
    </location>
</feature>
<feature type="domain" description="Vps16 N-terminal" evidence="2">
    <location>
        <begin position="10"/>
        <end position="154"/>
    </location>
</feature>
<gene>
    <name evidence="3" type="ORF">CXG81DRAFT_23628</name>
</gene>
<evidence type="ECO:0000313" key="3">
    <source>
        <dbReference type="EMBL" id="RKP03792.1"/>
    </source>
</evidence>
<dbReference type="GO" id="GO:0006886">
    <property type="term" value="P:intracellular protein transport"/>
    <property type="evidence" value="ECO:0007669"/>
    <property type="project" value="InterPro"/>
</dbReference>
<dbReference type="Pfam" id="PF04841">
    <property type="entry name" value="Vps16_N"/>
    <property type="match status" value="2"/>
</dbReference>
<dbReference type="AlphaFoldDB" id="A0A4P9XE66"/>
<dbReference type="EMBL" id="ML014118">
    <property type="protein sequence ID" value="RKP03792.1"/>
    <property type="molecule type" value="Genomic_DNA"/>
</dbReference>
<accession>A0A4P9XE66</accession>
<protein>
    <recommendedName>
        <fullName evidence="2">Vps16 N-terminal domain-containing protein</fullName>
    </recommendedName>
</protein>